<protein>
    <submittedName>
        <fullName evidence="1">Uncharacterized protein</fullName>
    </submittedName>
</protein>
<reference evidence="1 2" key="1">
    <citation type="journal article" date="2015" name="Genome Announc.">
        <title>Genome Sequences of Cluster G Mycobacteriophages Cambiare, FlagStaff, and MOOREtheMARYer.</title>
        <authorList>
            <person name="Pope W.H."/>
            <person name="Augustine D.A."/>
            <person name="Carroll D.C."/>
            <person name="Duncan J.C."/>
            <person name="Harwi K.M."/>
            <person name="Howry R."/>
            <person name="Jagessar B."/>
            <person name="Lum B.A."/>
            <person name="Meinert J.W."/>
            <person name="Migliozzi J.S."/>
            <person name="Milliken K.A."/>
            <person name="Mitchell C.J."/>
            <person name="Nalatwad A.S."/>
            <person name="Orlandini K.C."/>
            <person name="Rhein M.J."/>
            <person name="Saravanan V."/>
            <person name="Seese B.A."/>
            <person name="Schiebel J.G."/>
            <person name="Thomas K.B."/>
            <person name="Adkins N.L."/>
            <person name="Cohen K.L."/>
            <person name="Iyengar V.B."/>
            <person name="Kim H."/>
            <person name="Kramer Z.J."/>
            <person name="Montgomery M.T."/>
            <person name="Schafer C.E."/>
            <person name="Wilkes K.E."/>
            <person name="Grubb S.R."/>
            <person name="Warner M.H."/>
            <person name="Bowman C.A."/>
            <person name="Russell D.A."/>
            <person name="Hatfull G.F."/>
        </authorList>
    </citation>
    <scope>NUCLEOTIDE SEQUENCE [LARGE SCALE GENOMIC DNA]</scope>
</reference>
<dbReference type="Proteomes" id="UP000201500">
    <property type="component" value="Segment"/>
</dbReference>
<keyword evidence="2" id="KW-1185">Reference proteome</keyword>
<dbReference type="OrthoDB" id="39751at10239"/>
<dbReference type="GeneID" id="26635933"/>
<dbReference type="RefSeq" id="YP_009209519.1">
    <property type="nucleotide sequence ID" value="NC_028922.1"/>
</dbReference>
<sequence length="103" mass="11132">MNIIVLGIIAALAGLSAWLLVGPRGRHHLHPRWPARPFERERVTVKQLQAKLLRENAMFLTIVPDVQGFTTEIRRGIERLDVVLIGGGGAGRGIADAHAGIAG</sequence>
<dbReference type="EMBL" id="KR080198">
    <property type="protein sequence ID" value="AKF14539.1"/>
    <property type="molecule type" value="Genomic_DNA"/>
</dbReference>
<evidence type="ECO:0000313" key="2">
    <source>
        <dbReference type="Proteomes" id="UP000201500"/>
    </source>
</evidence>
<evidence type="ECO:0000313" key="1">
    <source>
        <dbReference type="EMBL" id="AKF14539.1"/>
    </source>
</evidence>
<name>A0A0F6YQ80_9CAUD</name>
<proteinExistence type="predicted"/>
<accession>A0A0F6YQ80</accession>
<gene>
    <name evidence="1" type="primary">37</name>
    <name evidence="1" type="ORF">SEA_CAMBIARE_37</name>
</gene>
<organism evidence="1 2">
    <name type="scientific">Mycobacterium phage Cambiare</name>
    <dbReference type="NCBI Taxonomy" id="1647305"/>
    <lineage>
        <taxon>Viruses</taxon>
        <taxon>Duplodnaviria</taxon>
        <taxon>Heunggongvirae</taxon>
        <taxon>Uroviricota</taxon>
        <taxon>Caudoviricetes</taxon>
        <taxon>Gclasvirinae</taxon>
        <taxon>Avocadovirus</taxon>
        <taxon>Avocadovirus cambiare</taxon>
    </lineage>
</organism>
<dbReference type="KEGG" id="vg:26635933"/>